<sequence>MSTLAEPVEATDLPASHPIRQLPGVSWHLTNPLAAVGIRTLGHLAQHTNDEMLGYAGFGPGRLAKLKDALRSAGSS</sequence>
<proteinExistence type="predicted"/>
<comment type="caution">
    <text evidence="1">The sequence shown here is derived from an EMBL/GenBank/DDBJ whole genome shotgun (WGS) entry which is preliminary data.</text>
</comment>
<name>A0ABN1NXV5_9ACTN</name>
<keyword evidence="2" id="KW-1185">Reference proteome</keyword>
<dbReference type="Proteomes" id="UP001501578">
    <property type="component" value="Unassembled WGS sequence"/>
</dbReference>
<dbReference type="RefSeq" id="WP_343949082.1">
    <property type="nucleotide sequence ID" value="NZ_BAAAHQ010000007.1"/>
</dbReference>
<organism evidence="1 2">
    <name type="scientific">Nonomuraea longicatena</name>
    <dbReference type="NCBI Taxonomy" id="83682"/>
    <lineage>
        <taxon>Bacteria</taxon>
        <taxon>Bacillati</taxon>
        <taxon>Actinomycetota</taxon>
        <taxon>Actinomycetes</taxon>
        <taxon>Streptosporangiales</taxon>
        <taxon>Streptosporangiaceae</taxon>
        <taxon>Nonomuraea</taxon>
    </lineage>
</organism>
<evidence type="ECO:0000313" key="1">
    <source>
        <dbReference type="EMBL" id="GAA0918893.1"/>
    </source>
</evidence>
<evidence type="ECO:0008006" key="3">
    <source>
        <dbReference type="Google" id="ProtNLM"/>
    </source>
</evidence>
<gene>
    <name evidence="1" type="ORF">GCM10009560_16150</name>
</gene>
<protein>
    <recommendedName>
        <fullName evidence="3">RNA polymerase alpha subunit C-terminal domain-containing protein</fullName>
    </recommendedName>
</protein>
<dbReference type="Gene3D" id="1.10.150.20">
    <property type="entry name" value="5' to 3' exonuclease, C-terminal subdomain"/>
    <property type="match status" value="1"/>
</dbReference>
<accession>A0ABN1NXV5</accession>
<dbReference type="EMBL" id="BAAAHQ010000007">
    <property type="protein sequence ID" value="GAA0918893.1"/>
    <property type="molecule type" value="Genomic_DNA"/>
</dbReference>
<dbReference type="SUPFAM" id="SSF47789">
    <property type="entry name" value="C-terminal domain of RNA polymerase alpha subunit"/>
    <property type="match status" value="1"/>
</dbReference>
<reference evidence="1 2" key="1">
    <citation type="journal article" date="2019" name="Int. J. Syst. Evol. Microbiol.">
        <title>The Global Catalogue of Microorganisms (GCM) 10K type strain sequencing project: providing services to taxonomists for standard genome sequencing and annotation.</title>
        <authorList>
            <consortium name="The Broad Institute Genomics Platform"/>
            <consortium name="The Broad Institute Genome Sequencing Center for Infectious Disease"/>
            <person name="Wu L."/>
            <person name="Ma J."/>
        </authorList>
    </citation>
    <scope>NUCLEOTIDE SEQUENCE [LARGE SCALE GENOMIC DNA]</scope>
    <source>
        <strain evidence="1 2">JCM 11136</strain>
    </source>
</reference>
<evidence type="ECO:0000313" key="2">
    <source>
        <dbReference type="Proteomes" id="UP001501578"/>
    </source>
</evidence>